<evidence type="ECO:0000256" key="14">
    <source>
        <dbReference type="ARBA" id="ARBA00022909"/>
    </source>
</evidence>
<dbReference type="EC" id="6.3.2.12" evidence="6"/>
<keyword evidence="26" id="KW-1185">Reference proteome</keyword>
<dbReference type="GO" id="GO:0046656">
    <property type="term" value="P:folic acid biosynthetic process"/>
    <property type="evidence" value="ECO:0007669"/>
    <property type="project" value="UniProtKB-KW"/>
</dbReference>
<evidence type="ECO:0000256" key="4">
    <source>
        <dbReference type="ARBA" id="ARBA00005150"/>
    </source>
</evidence>
<dbReference type="InterPro" id="IPR018109">
    <property type="entry name" value="Folylpolyglutamate_synth_CS"/>
</dbReference>
<dbReference type="InterPro" id="IPR036615">
    <property type="entry name" value="Mur_ligase_C_dom_sf"/>
</dbReference>
<dbReference type="PANTHER" id="PTHR11136">
    <property type="entry name" value="FOLYLPOLYGLUTAMATE SYNTHASE-RELATED"/>
    <property type="match status" value="1"/>
</dbReference>
<comment type="catalytic activity">
    <reaction evidence="21">
        <text>7,8-dihydropteroate + L-glutamate + ATP = 7,8-dihydrofolate + ADP + phosphate + H(+)</text>
        <dbReference type="Rhea" id="RHEA:23584"/>
        <dbReference type="ChEBI" id="CHEBI:15378"/>
        <dbReference type="ChEBI" id="CHEBI:17839"/>
        <dbReference type="ChEBI" id="CHEBI:29985"/>
        <dbReference type="ChEBI" id="CHEBI:30616"/>
        <dbReference type="ChEBI" id="CHEBI:43474"/>
        <dbReference type="ChEBI" id="CHEBI:57451"/>
        <dbReference type="ChEBI" id="CHEBI:456216"/>
        <dbReference type="EC" id="6.3.2.12"/>
    </reaction>
</comment>
<dbReference type="InterPro" id="IPR013221">
    <property type="entry name" value="Mur_ligase_cen"/>
</dbReference>
<comment type="caution">
    <text evidence="25">The sequence shown here is derived from an EMBL/GenBank/DDBJ whole genome shotgun (WGS) entry which is preliminary data.</text>
</comment>
<evidence type="ECO:0000256" key="1">
    <source>
        <dbReference type="ARBA" id="ARBA00001946"/>
    </source>
</evidence>
<comment type="pathway">
    <text evidence="4">Cofactor biosynthesis; tetrahydrofolylpolyglutamate biosynthesis.</text>
</comment>
<evidence type="ECO:0000256" key="2">
    <source>
        <dbReference type="ARBA" id="ARBA00002714"/>
    </source>
</evidence>
<dbReference type="GO" id="GO:0005524">
    <property type="term" value="F:ATP binding"/>
    <property type="evidence" value="ECO:0007669"/>
    <property type="project" value="UniProtKB-KW"/>
</dbReference>
<dbReference type="Gene3D" id="3.90.190.20">
    <property type="entry name" value="Mur ligase, C-terminal domain"/>
    <property type="match status" value="1"/>
</dbReference>
<evidence type="ECO:0000256" key="15">
    <source>
        <dbReference type="ARBA" id="ARBA00030048"/>
    </source>
</evidence>
<comment type="cofactor">
    <cofactor evidence="1">
        <name>Mg(2+)</name>
        <dbReference type="ChEBI" id="CHEBI:18420"/>
    </cofactor>
</comment>
<dbReference type="SUPFAM" id="SSF53244">
    <property type="entry name" value="MurD-like peptide ligases, peptide-binding domain"/>
    <property type="match status" value="1"/>
</dbReference>
<accession>A0A495SBL2</accession>
<dbReference type="GO" id="GO:0004326">
    <property type="term" value="F:tetrahydrofolylpolyglutamate synthase activity"/>
    <property type="evidence" value="ECO:0007669"/>
    <property type="project" value="UniProtKB-EC"/>
</dbReference>
<comment type="pathway">
    <text evidence="3">Cofactor biosynthesis; tetrahydrofolate biosynthesis; 7,8-dihydrofolate from 2-amino-4-hydroxy-6-hydroxymethyl-7,8-dihydropteridine diphosphate and 4-aminobenzoate: step 2/2.</text>
</comment>
<evidence type="ECO:0000256" key="16">
    <source>
        <dbReference type="ARBA" id="ARBA00030592"/>
    </source>
</evidence>
<evidence type="ECO:0000313" key="25">
    <source>
        <dbReference type="EMBL" id="RKS96538.1"/>
    </source>
</evidence>
<evidence type="ECO:0000313" key="26">
    <source>
        <dbReference type="Proteomes" id="UP000272428"/>
    </source>
</evidence>
<dbReference type="InterPro" id="IPR036565">
    <property type="entry name" value="Mur-like_cat_sf"/>
</dbReference>
<evidence type="ECO:0000256" key="11">
    <source>
        <dbReference type="ARBA" id="ARBA00022741"/>
    </source>
</evidence>
<evidence type="ECO:0000256" key="17">
    <source>
        <dbReference type="ARBA" id="ARBA00032510"/>
    </source>
</evidence>
<dbReference type="PANTHER" id="PTHR11136:SF0">
    <property type="entry name" value="DIHYDROFOLATE SYNTHETASE-RELATED"/>
    <property type="match status" value="1"/>
</dbReference>
<feature type="domain" description="Mur ligase central" evidence="24">
    <location>
        <begin position="57"/>
        <end position="267"/>
    </location>
</feature>
<evidence type="ECO:0000256" key="19">
    <source>
        <dbReference type="ARBA" id="ARBA00047808"/>
    </source>
</evidence>
<dbReference type="AlphaFoldDB" id="A0A495SBL2"/>
<comment type="catalytic activity">
    <reaction evidence="19">
        <text>10-formyltetrahydrofolyl-(gamma-L-Glu)(n) + L-glutamate + ATP = 10-formyltetrahydrofolyl-(gamma-L-Glu)(n+1) + ADP + phosphate + H(+)</text>
        <dbReference type="Rhea" id="RHEA:51904"/>
        <dbReference type="Rhea" id="RHEA-COMP:13088"/>
        <dbReference type="Rhea" id="RHEA-COMP:14300"/>
        <dbReference type="ChEBI" id="CHEBI:15378"/>
        <dbReference type="ChEBI" id="CHEBI:29985"/>
        <dbReference type="ChEBI" id="CHEBI:30616"/>
        <dbReference type="ChEBI" id="CHEBI:43474"/>
        <dbReference type="ChEBI" id="CHEBI:134413"/>
        <dbReference type="ChEBI" id="CHEBI:456216"/>
        <dbReference type="EC" id="6.3.2.17"/>
    </reaction>
</comment>
<dbReference type="InterPro" id="IPR001645">
    <property type="entry name" value="Folylpolyglutamate_synth"/>
</dbReference>
<dbReference type="FunFam" id="3.40.1190.10:FF:000011">
    <property type="entry name" value="Folylpolyglutamate synthase/dihydrofolate synthase"/>
    <property type="match status" value="1"/>
</dbReference>
<organism evidence="25 26">
    <name type="scientific">Chryseobacterium defluvii</name>
    <dbReference type="NCBI Taxonomy" id="160396"/>
    <lineage>
        <taxon>Bacteria</taxon>
        <taxon>Pseudomonadati</taxon>
        <taxon>Bacteroidota</taxon>
        <taxon>Flavobacteriia</taxon>
        <taxon>Flavobacteriales</taxon>
        <taxon>Weeksellaceae</taxon>
        <taxon>Chryseobacterium group</taxon>
        <taxon>Chryseobacterium</taxon>
    </lineage>
</organism>
<evidence type="ECO:0000256" key="13">
    <source>
        <dbReference type="ARBA" id="ARBA00022842"/>
    </source>
</evidence>
<evidence type="ECO:0000256" key="7">
    <source>
        <dbReference type="ARBA" id="ARBA00013025"/>
    </source>
</evidence>
<evidence type="ECO:0000256" key="20">
    <source>
        <dbReference type="ARBA" id="ARBA00049035"/>
    </source>
</evidence>
<proteinExistence type="inferred from homology"/>
<keyword evidence="13" id="KW-0460">Magnesium</keyword>
<evidence type="ECO:0000256" key="18">
    <source>
        <dbReference type="ARBA" id="ARBA00047493"/>
    </source>
</evidence>
<evidence type="ECO:0000256" key="5">
    <source>
        <dbReference type="ARBA" id="ARBA00008276"/>
    </source>
</evidence>
<dbReference type="EMBL" id="RBXB01000003">
    <property type="protein sequence ID" value="RKS96538.1"/>
    <property type="molecule type" value="Genomic_DNA"/>
</dbReference>
<gene>
    <name evidence="25" type="ORF">BCF58_2963</name>
</gene>
<protein>
    <recommendedName>
        <fullName evidence="8">Dihydrofolate synthase/folylpolyglutamate synthase</fullName>
        <ecNumber evidence="6">6.3.2.12</ecNumber>
        <ecNumber evidence="7">6.3.2.17</ecNumber>
    </recommendedName>
    <alternativeName>
        <fullName evidence="17">Folylpoly-gamma-glutamate synthetase-dihydrofolate synthetase</fullName>
    </alternativeName>
    <alternativeName>
        <fullName evidence="15">Folylpolyglutamate synthetase</fullName>
    </alternativeName>
    <alternativeName>
        <fullName evidence="16">Tetrahydrofolylpolyglutamate synthase</fullName>
    </alternativeName>
</protein>
<keyword evidence="14" id="KW-0289">Folate biosynthesis</keyword>
<dbReference type="PROSITE" id="PS01012">
    <property type="entry name" value="FOLYLPOLYGLU_SYNT_2"/>
    <property type="match status" value="1"/>
</dbReference>
<evidence type="ECO:0000256" key="12">
    <source>
        <dbReference type="ARBA" id="ARBA00022840"/>
    </source>
</evidence>
<dbReference type="PIRSF" id="PIRSF001563">
    <property type="entry name" value="Folylpolyglu_synth"/>
    <property type="match status" value="1"/>
</dbReference>
<comment type="similarity">
    <text evidence="5 22">Belongs to the folylpolyglutamate synthase family.</text>
</comment>
<dbReference type="SUPFAM" id="SSF53623">
    <property type="entry name" value="MurD-like peptide ligases, catalytic domain"/>
    <property type="match status" value="1"/>
</dbReference>
<evidence type="ECO:0000256" key="22">
    <source>
        <dbReference type="PIRNR" id="PIRNR001563"/>
    </source>
</evidence>
<keyword evidence="10" id="KW-0479">Metal-binding</keyword>
<reference evidence="25 26" key="1">
    <citation type="submission" date="2018-10" db="EMBL/GenBank/DDBJ databases">
        <title>Genomic Encyclopedia of Archaeal and Bacterial Type Strains, Phase II (KMG-II): from individual species to whole genera.</title>
        <authorList>
            <person name="Goeker M."/>
        </authorList>
    </citation>
    <scope>NUCLEOTIDE SEQUENCE [LARGE SCALE GENOMIC DNA]</scope>
    <source>
        <strain evidence="25 26">DSM 14219</strain>
    </source>
</reference>
<evidence type="ECO:0000256" key="10">
    <source>
        <dbReference type="ARBA" id="ARBA00022723"/>
    </source>
</evidence>
<evidence type="ECO:0000259" key="24">
    <source>
        <dbReference type="Pfam" id="PF08245"/>
    </source>
</evidence>
<dbReference type="InterPro" id="IPR004101">
    <property type="entry name" value="Mur_ligase_C"/>
</dbReference>
<comment type="catalytic activity">
    <reaction evidence="18">
        <text>(6S)-5,6,7,8-tetrahydrofolyl-(gamma-L-Glu)(n) + L-glutamate + ATP = (6S)-5,6,7,8-tetrahydrofolyl-(gamma-L-Glu)(n+1) + ADP + phosphate + H(+)</text>
        <dbReference type="Rhea" id="RHEA:10580"/>
        <dbReference type="Rhea" id="RHEA-COMP:14738"/>
        <dbReference type="Rhea" id="RHEA-COMP:14740"/>
        <dbReference type="ChEBI" id="CHEBI:15378"/>
        <dbReference type="ChEBI" id="CHEBI:29985"/>
        <dbReference type="ChEBI" id="CHEBI:30616"/>
        <dbReference type="ChEBI" id="CHEBI:43474"/>
        <dbReference type="ChEBI" id="CHEBI:141005"/>
        <dbReference type="ChEBI" id="CHEBI:456216"/>
        <dbReference type="EC" id="6.3.2.17"/>
    </reaction>
</comment>
<dbReference type="Pfam" id="PF02875">
    <property type="entry name" value="Mur_ligase_C"/>
    <property type="match status" value="1"/>
</dbReference>
<feature type="domain" description="Mur ligase C-terminal" evidence="23">
    <location>
        <begin position="292"/>
        <end position="401"/>
    </location>
</feature>
<dbReference type="EC" id="6.3.2.17" evidence="7"/>
<dbReference type="Gene3D" id="3.40.1190.10">
    <property type="entry name" value="Mur-like, catalytic domain"/>
    <property type="match status" value="1"/>
</dbReference>
<evidence type="ECO:0000256" key="8">
    <source>
        <dbReference type="ARBA" id="ARBA00019357"/>
    </source>
</evidence>
<evidence type="ECO:0000256" key="6">
    <source>
        <dbReference type="ARBA" id="ARBA00013023"/>
    </source>
</evidence>
<evidence type="ECO:0000259" key="23">
    <source>
        <dbReference type="Pfam" id="PF02875"/>
    </source>
</evidence>
<keyword evidence="12 22" id="KW-0067">ATP-binding</keyword>
<dbReference type="PROSITE" id="PS01011">
    <property type="entry name" value="FOLYLPOLYGLU_SYNT_1"/>
    <property type="match status" value="1"/>
</dbReference>
<name>A0A495SBL2_9FLAO</name>
<evidence type="ECO:0000256" key="3">
    <source>
        <dbReference type="ARBA" id="ARBA00004799"/>
    </source>
</evidence>
<comment type="function">
    <text evidence="2">Functions in two distinct reactions of the de novo folate biosynthetic pathway. Catalyzes the addition of a glutamate residue to dihydropteroate (7,8-dihydropteroate or H2Pte) to form dihydrofolate (7,8-dihydrofolate monoglutamate or H2Pte-Glu). Also catalyzes successive additions of L-glutamate to tetrahydrofolate or 10-formyltetrahydrofolate or 5,10-methylenetetrahydrofolate, leading to folylpolyglutamate derivatives.</text>
</comment>
<dbReference type="GO" id="GO:0008841">
    <property type="term" value="F:dihydrofolate synthase activity"/>
    <property type="evidence" value="ECO:0007669"/>
    <property type="project" value="UniProtKB-EC"/>
</dbReference>
<dbReference type="GO" id="GO:0005737">
    <property type="term" value="C:cytoplasm"/>
    <property type="evidence" value="ECO:0007669"/>
    <property type="project" value="TreeGrafter"/>
</dbReference>
<dbReference type="GO" id="GO:0046872">
    <property type="term" value="F:metal ion binding"/>
    <property type="evidence" value="ECO:0007669"/>
    <property type="project" value="UniProtKB-KW"/>
</dbReference>
<evidence type="ECO:0000256" key="21">
    <source>
        <dbReference type="ARBA" id="ARBA00049161"/>
    </source>
</evidence>
<comment type="catalytic activity">
    <reaction evidence="20">
        <text>(6R)-5,10-methylenetetrahydrofolyl-(gamma-L-Glu)(n) + L-glutamate + ATP = (6R)-5,10-methylenetetrahydrofolyl-(gamma-L-Glu)(n+1) + ADP + phosphate + H(+)</text>
        <dbReference type="Rhea" id="RHEA:51912"/>
        <dbReference type="Rhea" id="RHEA-COMP:13257"/>
        <dbReference type="Rhea" id="RHEA-COMP:13258"/>
        <dbReference type="ChEBI" id="CHEBI:15378"/>
        <dbReference type="ChEBI" id="CHEBI:29985"/>
        <dbReference type="ChEBI" id="CHEBI:30616"/>
        <dbReference type="ChEBI" id="CHEBI:43474"/>
        <dbReference type="ChEBI" id="CHEBI:136572"/>
        <dbReference type="ChEBI" id="CHEBI:456216"/>
        <dbReference type="EC" id="6.3.2.17"/>
    </reaction>
</comment>
<dbReference type="Pfam" id="PF08245">
    <property type="entry name" value="Mur_ligase_M"/>
    <property type="match status" value="1"/>
</dbReference>
<dbReference type="Proteomes" id="UP000272428">
    <property type="component" value="Unassembled WGS sequence"/>
</dbReference>
<keyword evidence="11 22" id="KW-0547">Nucleotide-binding</keyword>
<dbReference type="NCBIfam" id="TIGR01499">
    <property type="entry name" value="folC"/>
    <property type="match status" value="1"/>
</dbReference>
<evidence type="ECO:0000256" key="9">
    <source>
        <dbReference type="ARBA" id="ARBA00022598"/>
    </source>
</evidence>
<sequence>MCIMTNTQYLEAVEWLFVQAPNYQTDGQKAYKPGLENITKLCAFFDNPQEKIQCIHIGGTNGKGSTSNMLASVLQESGYKIGLYNSPHLIDFTERIKINGKNCDKEFVFNFIQKLKNLPEDIRPSFFEFTTIMAFEYFYQQKVDFAIIEVGLGGRLDSTNIIKPLVSAITNVQLDHQNILGDTIEEIAREKAGIIKNNTPIISGDENETVQDIIKEKAEEENAQFIDASLLKTDFSSDLKGNYQGKNIRVVVALVEELRKLDITITGNNLEKGLLNVHRNTGFIGRWFEFSKDPLTICDTAHNQAGLEQVFAQLNSIKKHKHVILGFVNDKKIDDVMNLLPENSDFYFAKPSINRGRDPKEYEDLLQKAKINYKISNSIQEAYLSAKQECTKGEMIFIGGSNFVVGEFLEKNLEISR</sequence>
<keyword evidence="9 22" id="KW-0436">Ligase</keyword>